<protein>
    <submittedName>
        <fullName evidence="8">Sulfatase</fullName>
    </submittedName>
</protein>
<gene>
    <name evidence="8" type="ORF">FVB32_02525</name>
</gene>
<sequence length="473" mass="53690">MRIKIVIFVNIFFGLVGCQTSQPSNTSTQTKPNIIIINIDDMGWGEPSYMDGDFYETPTIDALSKQGTIFTNAYAAAANCAPSRASLMTGKWTQRHGIFTVGSSERGKSKDRKLIPTVNKTNISEEFLLIPELLKKNGYHTIHAGKWHLSDNPLQNGFDTNIGGSYAGHPSSYYAPYKNLDITAPKGERLTGVIMDRLIDSIENKDKPFFVNYAPYAVHTPIQPIDSLLEKYQNKEKIEGRSNPKYATMIEDVDTNIGKLISFLKQTDRLKNTIIIFTSDNGGLFYVSNQHPLRSGKGSYYEGGIRVPFFIIWEGKIDRSKVDKTPISHLDIYPTLLEIADIDSPGNLRLDGKSLHPILLKKEVLETRPLFWHFPVYLQAITKENENRDPKFRTRPGSVVQYGKWKLHHYFEDNALELYNLEDDLGERNNLVKAMPEKAEELFGLLEIWRADTNAPTPHEINEAYQEPTIKRS</sequence>
<dbReference type="InterPro" id="IPR017850">
    <property type="entry name" value="Alkaline_phosphatase_core_sf"/>
</dbReference>
<reference evidence="8 9" key="1">
    <citation type="submission" date="2019-08" db="EMBL/GenBank/DDBJ databases">
        <title>Professor.</title>
        <authorList>
            <person name="Park J.S."/>
        </authorList>
    </citation>
    <scope>NUCLEOTIDE SEQUENCE [LARGE SCALE GENOMIC DNA]</scope>
    <source>
        <strain evidence="8 9">176CP5-101</strain>
    </source>
</reference>
<evidence type="ECO:0000313" key="9">
    <source>
        <dbReference type="Proteomes" id="UP000321456"/>
    </source>
</evidence>
<keyword evidence="9" id="KW-1185">Reference proteome</keyword>
<evidence type="ECO:0000256" key="6">
    <source>
        <dbReference type="ARBA" id="ARBA00022837"/>
    </source>
</evidence>
<dbReference type="Gene3D" id="3.40.720.10">
    <property type="entry name" value="Alkaline Phosphatase, subunit A"/>
    <property type="match status" value="1"/>
</dbReference>
<dbReference type="InterPro" id="IPR050738">
    <property type="entry name" value="Sulfatase"/>
</dbReference>
<dbReference type="InterPro" id="IPR024607">
    <property type="entry name" value="Sulfatase_CS"/>
</dbReference>
<dbReference type="PROSITE" id="PS00149">
    <property type="entry name" value="SULFATASE_2"/>
    <property type="match status" value="1"/>
</dbReference>
<name>A0A5C8V768_9FLAO</name>
<keyword evidence="5" id="KW-0378">Hydrolase</keyword>
<evidence type="ECO:0000313" key="8">
    <source>
        <dbReference type="EMBL" id="TXN37183.1"/>
    </source>
</evidence>
<dbReference type="Gene3D" id="3.30.1120.10">
    <property type="match status" value="1"/>
</dbReference>
<dbReference type="PANTHER" id="PTHR42693:SF42">
    <property type="entry name" value="ARYLSULFATASE G"/>
    <property type="match status" value="1"/>
</dbReference>
<keyword evidence="3" id="KW-0479">Metal-binding</keyword>
<dbReference type="EMBL" id="VRUR01000001">
    <property type="protein sequence ID" value="TXN37183.1"/>
    <property type="molecule type" value="Genomic_DNA"/>
</dbReference>
<accession>A0A5C8V768</accession>
<dbReference type="InterPro" id="IPR000917">
    <property type="entry name" value="Sulfatase_N"/>
</dbReference>
<dbReference type="PANTHER" id="PTHR42693">
    <property type="entry name" value="ARYLSULFATASE FAMILY MEMBER"/>
    <property type="match status" value="1"/>
</dbReference>
<dbReference type="GO" id="GO:0046872">
    <property type="term" value="F:metal ion binding"/>
    <property type="evidence" value="ECO:0007669"/>
    <property type="project" value="UniProtKB-KW"/>
</dbReference>
<evidence type="ECO:0000256" key="1">
    <source>
        <dbReference type="ARBA" id="ARBA00001913"/>
    </source>
</evidence>
<dbReference type="GO" id="GO:0004065">
    <property type="term" value="F:arylsulfatase activity"/>
    <property type="evidence" value="ECO:0007669"/>
    <property type="project" value="TreeGrafter"/>
</dbReference>
<evidence type="ECO:0000256" key="3">
    <source>
        <dbReference type="ARBA" id="ARBA00022723"/>
    </source>
</evidence>
<organism evidence="8 9">
    <name type="scientific">Flagellimonas hymeniacidonis</name>
    <dbReference type="NCBI Taxonomy" id="2603628"/>
    <lineage>
        <taxon>Bacteria</taxon>
        <taxon>Pseudomonadati</taxon>
        <taxon>Bacteroidota</taxon>
        <taxon>Flavobacteriia</taxon>
        <taxon>Flavobacteriales</taxon>
        <taxon>Flavobacteriaceae</taxon>
        <taxon>Flagellimonas</taxon>
    </lineage>
</organism>
<dbReference type="SUPFAM" id="SSF53649">
    <property type="entry name" value="Alkaline phosphatase-like"/>
    <property type="match status" value="1"/>
</dbReference>
<evidence type="ECO:0000256" key="2">
    <source>
        <dbReference type="ARBA" id="ARBA00008779"/>
    </source>
</evidence>
<keyword evidence="6" id="KW-0106">Calcium</keyword>
<dbReference type="RefSeq" id="WP_147741014.1">
    <property type="nucleotide sequence ID" value="NZ_VRUR01000001.1"/>
</dbReference>
<comment type="caution">
    <text evidence="8">The sequence shown here is derived from an EMBL/GenBank/DDBJ whole genome shotgun (WGS) entry which is preliminary data.</text>
</comment>
<proteinExistence type="inferred from homology"/>
<evidence type="ECO:0000256" key="4">
    <source>
        <dbReference type="ARBA" id="ARBA00022729"/>
    </source>
</evidence>
<comment type="similarity">
    <text evidence="2">Belongs to the sulfatase family.</text>
</comment>
<feature type="domain" description="Sulfatase N-terminal" evidence="7">
    <location>
        <begin position="32"/>
        <end position="342"/>
    </location>
</feature>
<dbReference type="CDD" id="cd16144">
    <property type="entry name" value="ARS_like"/>
    <property type="match status" value="1"/>
</dbReference>
<dbReference type="Proteomes" id="UP000321456">
    <property type="component" value="Unassembled WGS sequence"/>
</dbReference>
<comment type="cofactor">
    <cofactor evidence="1">
        <name>Ca(2+)</name>
        <dbReference type="ChEBI" id="CHEBI:29108"/>
    </cofactor>
</comment>
<dbReference type="Pfam" id="PF00884">
    <property type="entry name" value="Sulfatase"/>
    <property type="match status" value="1"/>
</dbReference>
<dbReference type="PROSITE" id="PS51257">
    <property type="entry name" value="PROKAR_LIPOPROTEIN"/>
    <property type="match status" value="1"/>
</dbReference>
<evidence type="ECO:0000259" key="7">
    <source>
        <dbReference type="Pfam" id="PF00884"/>
    </source>
</evidence>
<dbReference type="AlphaFoldDB" id="A0A5C8V768"/>
<evidence type="ECO:0000256" key="5">
    <source>
        <dbReference type="ARBA" id="ARBA00022801"/>
    </source>
</evidence>
<keyword evidence="4" id="KW-0732">Signal</keyword>